<organism evidence="2 3">
    <name type="scientific">Streptomyces misionensis</name>
    <dbReference type="NCBI Taxonomy" id="67331"/>
    <lineage>
        <taxon>Bacteria</taxon>
        <taxon>Bacillati</taxon>
        <taxon>Actinomycetota</taxon>
        <taxon>Actinomycetes</taxon>
        <taxon>Kitasatosporales</taxon>
        <taxon>Streptomycetaceae</taxon>
        <taxon>Streptomyces</taxon>
    </lineage>
</organism>
<protein>
    <submittedName>
        <fullName evidence="2">Uncharacterized protein</fullName>
    </submittedName>
</protein>
<proteinExistence type="predicted"/>
<feature type="region of interest" description="Disordered" evidence="1">
    <location>
        <begin position="98"/>
        <end position="148"/>
    </location>
</feature>
<dbReference type="STRING" id="67331.SAMN04490357_1202"/>
<feature type="compositionally biased region" description="Pro residues" evidence="1">
    <location>
        <begin position="113"/>
        <end position="126"/>
    </location>
</feature>
<name>A0A1H4PTG6_9ACTN</name>
<dbReference type="EMBL" id="FNTD01000004">
    <property type="protein sequence ID" value="SEC10757.1"/>
    <property type="molecule type" value="Genomic_DNA"/>
</dbReference>
<reference evidence="2 3" key="1">
    <citation type="submission" date="2016-10" db="EMBL/GenBank/DDBJ databases">
        <authorList>
            <person name="de Groot N.N."/>
        </authorList>
    </citation>
    <scope>NUCLEOTIDE SEQUENCE [LARGE SCALE GENOMIC DNA]</scope>
    <source>
        <strain evidence="2 3">DSM 40306</strain>
    </source>
</reference>
<gene>
    <name evidence="2" type="ORF">SAMN04490357_1202</name>
</gene>
<dbReference type="RefSeq" id="WP_244174818.1">
    <property type="nucleotide sequence ID" value="NZ_FNTD01000004.1"/>
</dbReference>
<dbReference type="AlphaFoldDB" id="A0A1H4PTG6"/>
<evidence type="ECO:0000313" key="3">
    <source>
        <dbReference type="Proteomes" id="UP000182375"/>
    </source>
</evidence>
<accession>A0A1H4PTG6</accession>
<evidence type="ECO:0000313" key="2">
    <source>
        <dbReference type="EMBL" id="SEC10757.1"/>
    </source>
</evidence>
<evidence type="ECO:0000256" key="1">
    <source>
        <dbReference type="SAM" id="MobiDB-lite"/>
    </source>
</evidence>
<sequence length="148" mass="15456">MPAFTAADGTRLAHHLRGDDETLAVLPGGPMRASAYLGGQGFAPFFHGRWDDTARAPAAAEEARTNDEAGERYFGDGASTPAATRAALAEPTAPVLVHAGQYDGGPRRRIESGPPPSTGTRPPPCPAGLRPPKVLPTWAVGHRERSLG</sequence>
<dbReference type="Proteomes" id="UP000182375">
    <property type="component" value="Unassembled WGS sequence"/>
</dbReference>
<dbReference type="GeneID" id="95510433"/>